<comment type="caution">
    <text evidence="2">The sequence shown here is derived from an EMBL/GenBank/DDBJ whole genome shotgun (WGS) entry which is preliminary data.</text>
</comment>
<gene>
    <name evidence="2" type="ORF">D9758_003455</name>
</gene>
<keyword evidence="1" id="KW-0560">Oxidoreductase</keyword>
<dbReference type="PRINTS" id="PR00411">
    <property type="entry name" value="PNDRDTASEI"/>
</dbReference>
<dbReference type="InterPro" id="IPR050982">
    <property type="entry name" value="Auxin_biosynth/cation_transpt"/>
</dbReference>
<dbReference type="AlphaFoldDB" id="A0A8H5GVK2"/>
<organism evidence="2 3">
    <name type="scientific">Tetrapyrgos nigripes</name>
    <dbReference type="NCBI Taxonomy" id="182062"/>
    <lineage>
        <taxon>Eukaryota</taxon>
        <taxon>Fungi</taxon>
        <taxon>Dikarya</taxon>
        <taxon>Basidiomycota</taxon>
        <taxon>Agaricomycotina</taxon>
        <taxon>Agaricomycetes</taxon>
        <taxon>Agaricomycetidae</taxon>
        <taxon>Agaricales</taxon>
        <taxon>Marasmiineae</taxon>
        <taxon>Marasmiaceae</taxon>
        <taxon>Tetrapyrgos</taxon>
    </lineage>
</organism>
<sequence>MSFKLPTLDHLQAKVPPGTDAKEVASEWFKTFVSHVEAGNVDGVVGLFHPEAFWRDTLAMTWDFRTFVGTPKIKEFLTARLKSVKLNALKLKDDSLGPTLQQPMPDLAWIQLFFDFQVGDIGIASGICRLVPTANGEWKAIIMYTNLEDLQGYPEKTGFLRNDKPNHGLWLAEREKEARFEDADPDVLVIGGGHNGLEISARLKMLGISSLIVEKNDRIGDNWRNRYRALCLHDPVWYDHMPYLSFPPNWPVYSPAAKMANWLENYVEAMELNVWTKATVTNASRDESANRWTIHINFPDGQERVFKKVKHVVFATGFGSGKPEIPSYPDLDKFKGPILHSSQHKLATDHIGKKIVVIGSCTSAHDIASDYYYHGIDVTMYQRDSTYVMTTKNGWDVLMGGVYSEDGPPTHVADMLNASFPNAFMRNGLAQRQAAAIAELDKPILDALKKVGFRLNMGIDGTGFGLLAWNKAGGYYLDVGGSQLVADRKIKLKNDSKLARFTETGLVFEDGSELPADVIGLVCGEEITKRVKPIWGLDSEAEIRGCWRDLGVPGLWFMAGNFALSRFYSKHIALQIKAMEEGKFGPRYSLE</sequence>
<dbReference type="GO" id="GO:0050660">
    <property type="term" value="F:flavin adenine dinucleotide binding"/>
    <property type="evidence" value="ECO:0007669"/>
    <property type="project" value="TreeGrafter"/>
</dbReference>
<name>A0A8H5GVK2_9AGAR</name>
<evidence type="ECO:0000313" key="2">
    <source>
        <dbReference type="EMBL" id="KAF5371804.1"/>
    </source>
</evidence>
<dbReference type="EMBL" id="JAACJM010000007">
    <property type="protein sequence ID" value="KAF5371804.1"/>
    <property type="molecule type" value="Genomic_DNA"/>
</dbReference>
<protein>
    <recommendedName>
        <fullName evidence="4">Flavin-containing monooxygenase</fullName>
    </recommendedName>
</protein>
<evidence type="ECO:0000256" key="1">
    <source>
        <dbReference type="ARBA" id="ARBA00023002"/>
    </source>
</evidence>
<dbReference type="Proteomes" id="UP000559256">
    <property type="component" value="Unassembled WGS sequence"/>
</dbReference>
<reference evidence="2 3" key="1">
    <citation type="journal article" date="2020" name="ISME J.">
        <title>Uncovering the hidden diversity of litter-decomposition mechanisms in mushroom-forming fungi.</title>
        <authorList>
            <person name="Floudas D."/>
            <person name="Bentzer J."/>
            <person name="Ahren D."/>
            <person name="Johansson T."/>
            <person name="Persson P."/>
            <person name="Tunlid A."/>
        </authorList>
    </citation>
    <scope>NUCLEOTIDE SEQUENCE [LARGE SCALE GENOMIC DNA]</scope>
    <source>
        <strain evidence="2 3">CBS 291.85</strain>
    </source>
</reference>
<evidence type="ECO:0008006" key="4">
    <source>
        <dbReference type="Google" id="ProtNLM"/>
    </source>
</evidence>
<evidence type="ECO:0000313" key="3">
    <source>
        <dbReference type="Proteomes" id="UP000559256"/>
    </source>
</evidence>
<proteinExistence type="predicted"/>
<dbReference type="InterPro" id="IPR032710">
    <property type="entry name" value="NTF2-like_dom_sf"/>
</dbReference>
<dbReference type="SUPFAM" id="SSF54427">
    <property type="entry name" value="NTF2-like"/>
    <property type="match status" value="1"/>
</dbReference>
<dbReference type="SUPFAM" id="SSF51905">
    <property type="entry name" value="FAD/NAD(P)-binding domain"/>
    <property type="match status" value="2"/>
</dbReference>
<dbReference type="InterPro" id="IPR036188">
    <property type="entry name" value="FAD/NAD-bd_sf"/>
</dbReference>
<dbReference type="Gene3D" id="3.50.50.60">
    <property type="entry name" value="FAD/NAD(P)-binding domain"/>
    <property type="match status" value="1"/>
</dbReference>
<keyword evidence="3" id="KW-1185">Reference proteome</keyword>
<dbReference type="Pfam" id="PF13738">
    <property type="entry name" value="Pyr_redox_3"/>
    <property type="match status" value="1"/>
</dbReference>
<dbReference type="GO" id="GO:0004497">
    <property type="term" value="F:monooxygenase activity"/>
    <property type="evidence" value="ECO:0007669"/>
    <property type="project" value="TreeGrafter"/>
</dbReference>
<dbReference type="PANTHER" id="PTHR43539:SF68">
    <property type="entry name" value="FLAVIN-BINDING MONOOXYGENASE-LIKE PROTEIN (AFU_ORTHOLOGUE AFUA_4G09220)"/>
    <property type="match status" value="1"/>
</dbReference>
<dbReference type="PANTHER" id="PTHR43539">
    <property type="entry name" value="FLAVIN-BINDING MONOOXYGENASE-LIKE PROTEIN (AFU_ORTHOLOGUE AFUA_4G09220)"/>
    <property type="match status" value="1"/>
</dbReference>
<dbReference type="OrthoDB" id="74360at2759"/>
<accession>A0A8H5GVK2</accession>